<keyword evidence="2" id="KW-0407">Ion channel</keyword>
<dbReference type="InterPro" id="IPR036721">
    <property type="entry name" value="RCK_C_sf"/>
</dbReference>
<dbReference type="Pfam" id="PF02080">
    <property type="entry name" value="TrkA_C"/>
    <property type="match status" value="1"/>
</dbReference>
<reference evidence="2 3" key="1">
    <citation type="journal article" name="Nat. Commun.">
        <title>Undinarchaeota illuminate DPANN phylogeny and the impact of gene transfer on archaeal evolution.</title>
        <authorList>
            <person name="Dombrowski N."/>
            <person name="Williams T.A."/>
            <person name="Sun J."/>
            <person name="Woodcroft B.J."/>
            <person name="Lee J.H."/>
            <person name="Minh B.Q."/>
            <person name="Rinke C."/>
            <person name="Spang A."/>
        </authorList>
    </citation>
    <scope>NUCLEOTIDE SEQUENCE [LARGE SCALE GENOMIC DNA]</scope>
    <source>
        <strain evidence="2">MAG_bin17</strain>
    </source>
</reference>
<name>A0A832V3M3_9ARCH</name>
<dbReference type="InterPro" id="IPR026022">
    <property type="entry name" value="PhoU_dom"/>
</dbReference>
<keyword evidence="2" id="KW-0406">Ion transport</keyword>
<dbReference type="PROSITE" id="PS51202">
    <property type="entry name" value="RCK_C"/>
    <property type="match status" value="1"/>
</dbReference>
<evidence type="ECO:0000313" key="2">
    <source>
        <dbReference type="EMBL" id="HIJ99324.1"/>
    </source>
</evidence>
<dbReference type="Gene3D" id="1.20.58.220">
    <property type="entry name" value="Phosphate transport system protein phou homolog 2, domain 2"/>
    <property type="match status" value="1"/>
</dbReference>
<dbReference type="Proteomes" id="UP000604391">
    <property type="component" value="Unassembled WGS sequence"/>
</dbReference>
<dbReference type="SUPFAM" id="SSF116726">
    <property type="entry name" value="TrkA C-terminal domain-like"/>
    <property type="match status" value="1"/>
</dbReference>
<keyword evidence="3" id="KW-1185">Reference proteome</keyword>
<dbReference type="InterPro" id="IPR038078">
    <property type="entry name" value="PhoU-like_sf"/>
</dbReference>
<feature type="domain" description="RCK C-terminal" evidence="1">
    <location>
        <begin position="117"/>
        <end position="202"/>
    </location>
</feature>
<dbReference type="GO" id="GO:0008324">
    <property type="term" value="F:monoatomic cation transmembrane transporter activity"/>
    <property type="evidence" value="ECO:0007669"/>
    <property type="project" value="InterPro"/>
</dbReference>
<protein>
    <submittedName>
        <fullName evidence="2">Potassium channel protein</fullName>
    </submittedName>
</protein>
<proteinExistence type="predicted"/>
<evidence type="ECO:0000259" key="1">
    <source>
        <dbReference type="PROSITE" id="PS51202"/>
    </source>
</evidence>
<sequence length="202" mass="22729">MADETYEVSEIVDELLTKKRGIKEIIKEMKNVSELMVDLAYSAILFNNNDLAEEVKGLEEEMNKLRLQIEISAMLAARTSEDASKLSGIIRVAAAAESISNAAERIADTVLRDIELHPVLKEALEEAEETVERIIVTAKSGIDGMAIKDIRDNEKYAVDILCIKRGGKWIFDPKWDVKLKTEDMVIVTGFKENVEQFKDLVK</sequence>
<dbReference type="Pfam" id="PF01895">
    <property type="entry name" value="PhoU"/>
    <property type="match status" value="1"/>
</dbReference>
<dbReference type="InterPro" id="IPR006037">
    <property type="entry name" value="RCK_C"/>
</dbReference>
<dbReference type="PANTHER" id="PTHR30445">
    <property type="entry name" value="K(+)_H(+) ANTIPORTER SUBUNIT KHTT"/>
    <property type="match status" value="1"/>
</dbReference>
<organism evidence="2 3">
    <name type="scientific">Candidatus Undinarchaeum marinum</name>
    <dbReference type="NCBI Taxonomy" id="2756141"/>
    <lineage>
        <taxon>Archaea</taxon>
        <taxon>Candidatus Undinarchaeota</taxon>
        <taxon>Candidatus Undinarchaeia</taxon>
        <taxon>Candidatus Undinarchaeales</taxon>
        <taxon>Candidatus Undinarchaeaceae</taxon>
        <taxon>Candidatus Undinarchaeum</taxon>
    </lineage>
</organism>
<keyword evidence="2" id="KW-0813">Transport</keyword>
<accession>A0A832V3M3</accession>
<dbReference type="InterPro" id="IPR050144">
    <property type="entry name" value="AAE_transporter"/>
</dbReference>
<dbReference type="Gene3D" id="3.30.70.1450">
    <property type="entry name" value="Regulator of K+ conductance, C-terminal domain"/>
    <property type="match status" value="1"/>
</dbReference>
<gene>
    <name evidence="2" type="ORF">H1011_00685</name>
</gene>
<dbReference type="SUPFAM" id="SSF109755">
    <property type="entry name" value="PhoU-like"/>
    <property type="match status" value="1"/>
</dbReference>
<evidence type="ECO:0000313" key="3">
    <source>
        <dbReference type="Proteomes" id="UP000604391"/>
    </source>
</evidence>
<dbReference type="AlphaFoldDB" id="A0A832V3M3"/>
<dbReference type="PANTHER" id="PTHR30445:SF8">
    <property type="entry name" value="K(+)_H(+) ANTIPORTER SUBUNIT KHTT"/>
    <property type="match status" value="1"/>
</dbReference>
<dbReference type="GO" id="GO:0006813">
    <property type="term" value="P:potassium ion transport"/>
    <property type="evidence" value="ECO:0007669"/>
    <property type="project" value="InterPro"/>
</dbReference>
<comment type="caution">
    <text evidence="2">The sequence shown here is derived from an EMBL/GenBank/DDBJ whole genome shotgun (WGS) entry which is preliminary data.</text>
</comment>
<dbReference type="EMBL" id="DVAD01000004">
    <property type="protein sequence ID" value="HIJ99324.1"/>
    <property type="molecule type" value="Genomic_DNA"/>
</dbReference>